<evidence type="ECO:0000313" key="2">
    <source>
        <dbReference type="EnsemblPlants" id="OPUNC12G12790.2"/>
    </source>
</evidence>
<dbReference type="InterPro" id="IPR055312">
    <property type="entry name" value="FBL15-like"/>
</dbReference>
<dbReference type="EnsemblPlants" id="OPUNC12G12790.2">
    <property type="protein sequence ID" value="OPUNC12G12790.2"/>
    <property type="gene ID" value="OPUNC12G12790"/>
</dbReference>
<dbReference type="Gene3D" id="1.20.1280.50">
    <property type="match status" value="1"/>
</dbReference>
<dbReference type="InterPro" id="IPR053781">
    <property type="entry name" value="F-box_AtFBL13-like"/>
</dbReference>
<name>A0A0E0MN29_ORYPU</name>
<dbReference type="CDD" id="cd22160">
    <property type="entry name" value="F-box_AtFBL13-like"/>
    <property type="match status" value="1"/>
</dbReference>
<proteinExistence type="predicted"/>
<dbReference type="Gramene" id="OPUNC12G12790.2">
    <property type="protein sequence ID" value="OPUNC12G12790.2"/>
    <property type="gene ID" value="OPUNC12G12790"/>
</dbReference>
<organism evidence="2">
    <name type="scientific">Oryza punctata</name>
    <name type="common">Red rice</name>
    <dbReference type="NCBI Taxonomy" id="4537"/>
    <lineage>
        <taxon>Eukaryota</taxon>
        <taxon>Viridiplantae</taxon>
        <taxon>Streptophyta</taxon>
        <taxon>Embryophyta</taxon>
        <taxon>Tracheophyta</taxon>
        <taxon>Spermatophyta</taxon>
        <taxon>Magnoliopsida</taxon>
        <taxon>Liliopsida</taxon>
        <taxon>Poales</taxon>
        <taxon>Poaceae</taxon>
        <taxon>BOP clade</taxon>
        <taxon>Oryzoideae</taxon>
        <taxon>Oryzeae</taxon>
        <taxon>Oryzinae</taxon>
        <taxon>Oryza</taxon>
    </lineage>
</organism>
<protein>
    <recommendedName>
        <fullName evidence="1">F-box domain-containing protein</fullName>
    </recommendedName>
</protein>
<dbReference type="PANTHER" id="PTHR34709:SF43">
    <property type="entry name" value="OS12G0527100 PROTEIN"/>
    <property type="match status" value="1"/>
</dbReference>
<dbReference type="Proteomes" id="UP000026962">
    <property type="component" value="Chromosome 12"/>
</dbReference>
<reference evidence="2" key="1">
    <citation type="submission" date="2015-04" db="UniProtKB">
        <authorList>
            <consortium name="EnsemblPlants"/>
        </authorList>
    </citation>
    <scope>IDENTIFICATION</scope>
</reference>
<dbReference type="InterPro" id="IPR001810">
    <property type="entry name" value="F-box_dom"/>
</dbReference>
<dbReference type="InterPro" id="IPR036047">
    <property type="entry name" value="F-box-like_dom_sf"/>
</dbReference>
<dbReference type="Pfam" id="PF00646">
    <property type="entry name" value="F-box"/>
    <property type="match status" value="1"/>
</dbReference>
<evidence type="ECO:0000313" key="3">
    <source>
        <dbReference type="Proteomes" id="UP000026962"/>
    </source>
</evidence>
<reference evidence="2" key="2">
    <citation type="submission" date="2018-05" db="EMBL/GenBank/DDBJ databases">
        <title>OpunRS2 (Oryza punctata Reference Sequence Version 2).</title>
        <authorList>
            <person name="Zhang J."/>
            <person name="Kudrna D."/>
            <person name="Lee S."/>
            <person name="Talag J."/>
            <person name="Welchert J."/>
            <person name="Wing R.A."/>
        </authorList>
    </citation>
    <scope>NUCLEOTIDE SEQUENCE [LARGE SCALE GENOMIC DNA]</scope>
</reference>
<accession>A0A0E0MN29</accession>
<sequence length="429" mass="46783">MCLPLPTRLAAARMPQPSQLPWGHHPHAPLAIATAAAIRRTHETTTTTLPAATAAVDHISELVDDVLLHVLSFLPTASDVARTTVLSKRWRHFSTLAPALCFTVGPGCYKDGAMDRARRLIAGVDAYLTRRATAASVDDSSSDIDVLEIRSRSSTSMTTSSHIDAWLRFAERHVKGRFVLEVPAVEEEDDERVLVAELPCSERAEAMILALGCATVTVPAAAAAVFRALTDFELSHVTLAVDDGGGNELHLGRLLSSSSCPRLRRLSLRHITGLASTQPTRSRNSGWYTSPTCCSSMSTHPDSGCSVHHLTSSYSDDSSSAAVRILAPRLDVLSCAPGEAAILSVYVAGQPEDWENQMIPLEHPKNIEIRGFVPFKDDRKRLVRLLFLNSPALERMTVELDSRLVRKSQEAGIEVVFDIPGYGGFWFWS</sequence>
<dbReference type="PANTHER" id="PTHR34709">
    <property type="entry name" value="OS10G0396666 PROTEIN"/>
    <property type="match status" value="1"/>
</dbReference>
<dbReference type="AlphaFoldDB" id="A0A0E0MN29"/>
<evidence type="ECO:0000259" key="1">
    <source>
        <dbReference type="Pfam" id="PF00646"/>
    </source>
</evidence>
<keyword evidence="3" id="KW-1185">Reference proteome</keyword>
<feature type="domain" description="F-box" evidence="1">
    <location>
        <begin position="59"/>
        <end position="94"/>
    </location>
</feature>
<dbReference type="SUPFAM" id="SSF81383">
    <property type="entry name" value="F-box domain"/>
    <property type="match status" value="1"/>
</dbReference>